<sequence>MLLGSLFGCPLKVDNATFIGSRPALMRVLVELDITKKYPKKVWLGPDKLGYIQSVEIEAFPPFCGQCKALGHGKGECRSISSVPMNGLANSNIPIKNVCDGTGVVENVVVDGNVDVASSNPLCPVTSLIGVGNGVVSTLGVEAAEAGVHSSVVGLVGPSLVAYVVRPPADPVAPEAVALVPENIDVCKVISDNPEPEVCLDPPTVLEGAIVLAGCSIIVSPTVIEKSPIGFVSGCNRVEELEGHCVVNQVVDVGPSELGVTAKSSLVNDLDSPMGAFLPTNLVDVPVSLISNVAMHANLASKWKDCPVDHSDWLEVSSLSGEEEGKSSAKSTDNLHKFYSLQVGHIVENTYSLGGGKCLHRKSK</sequence>
<dbReference type="InterPro" id="IPR040256">
    <property type="entry name" value="At4g02000-like"/>
</dbReference>
<organism evidence="1 2">
    <name type="scientific">Dendrobium chrysotoxum</name>
    <name type="common">Orchid</name>
    <dbReference type="NCBI Taxonomy" id="161865"/>
    <lineage>
        <taxon>Eukaryota</taxon>
        <taxon>Viridiplantae</taxon>
        <taxon>Streptophyta</taxon>
        <taxon>Embryophyta</taxon>
        <taxon>Tracheophyta</taxon>
        <taxon>Spermatophyta</taxon>
        <taxon>Magnoliopsida</taxon>
        <taxon>Liliopsida</taxon>
        <taxon>Asparagales</taxon>
        <taxon>Orchidaceae</taxon>
        <taxon>Epidendroideae</taxon>
        <taxon>Malaxideae</taxon>
        <taxon>Dendrobiinae</taxon>
        <taxon>Dendrobium</taxon>
    </lineage>
</organism>
<dbReference type="AlphaFoldDB" id="A0AAV7FI61"/>
<accession>A0AAV7FI61</accession>
<dbReference type="PANTHER" id="PTHR31286:SF165">
    <property type="entry name" value="DUF4283 DOMAIN-CONTAINING PROTEIN"/>
    <property type="match status" value="1"/>
</dbReference>
<evidence type="ECO:0000313" key="1">
    <source>
        <dbReference type="EMBL" id="KAH0433803.1"/>
    </source>
</evidence>
<comment type="caution">
    <text evidence="1">The sequence shown here is derived from an EMBL/GenBank/DDBJ whole genome shotgun (WGS) entry which is preliminary data.</text>
</comment>
<reference evidence="1 2" key="1">
    <citation type="journal article" date="2021" name="Hortic Res">
        <title>Chromosome-scale assembly of the Dendrobium chrysotoxum genome enhances the understanding of orchid evolution.</title>
        <authorList>
            <person name="Zhang Y."/>
            <person name="Zhang G.Q."/>
            <person name="Zhang D."/>
            <person name="Liu X.D."/>
            <person name="Xu X.Y."/>
            <person name="Sun W.H."/>
            <person name="Yu X."/>
            <person name="Zhu X."/>
            <person name="Wang Z.W."/>
            <person name="Zhao X."/>
            <person name="Zhong W.Y."/>
            <person name="Chen H."/>
            <person name="Yin W.L."/>
            <person name="Huang T."/>
            <person name="Niu S.C."/>
            <person name="Liu Z.J."/>
        </authorList>
    </citation>
    <scope>NUCLEOTIDE SEQUENCE [LARGE SCALE GENOMIC DNA]</scope>
    <source>
        <strain evidence="1">Lindl</strain>
    </source>
</reference>
<protein>
    <submittedName>
        <fullName evidence="1">Uncharacterized protein</fullName>
    </submittedName>
</protein>
<proteinExistence type="predicted"/>
<dbReference type="PANTHER" id="PTHR31286">
    <property type="entry name" value="GLYCINE-RICH CELL WALL STRUCTURAL PROTEIN 1.8-LIKE"/>
    <property type="match status" value="1"/>
</dbReference>
<dbReference type="Proteomes" id="UP000775213">
    <property type="component" value="Unassembled WGS sequence"/>
</dbReference>
<name>A0AAV7FI61_DENCH</name>
<gene>
    <name evidence="1" type="ORF">IEQ34_026934</name>
</gene>
<dbReference type="EMBL" id="JAGFBR010000806">
    <property type="protein sequence ID" value="KAH0433803.1"/>
    <property type="molecule type" value="Genomic_DNA"/>
</dbReference>
<keyword evidence="2" id="KW-1185">Reference proteome</keyword>
<evidence type="ECO:0000313" key="2">
    <source>
        <dbReference type="Proteomes" id="UP000775213"/>
    </source>
</evidence>